<proteinExistence type="predicted"/>
<sequence>MHLTLFHSLEFSVSIISSENDWIWPCWISKLIAAKKTYSLCLEM</sequence>
<reference evidence="1" key="1">
    <citation type="submission" date="2014-09" db="EMBL/GenBank/DDBJ databases">
        <authorList>
            <person name="Magalhaes I.L.F."/>
            <person name="Oliveira U."/>
            <person name="Santos F.R."/>
            <person name="Vidigal T.H.D.A."/>
            <person name="Brescovit A.D."/>
            <person name="Santos A.J."/>
        </authorList>
    </citation>
    <scope>NUCLEOTIDE SEQUENCE</scope>
    <source>
        <tissue evidence="1">Shoot tissue taken approximately 20 cm above the soil surface</tissue>
    </source>
</reference>
<reference evidence="1" key="2">
    <citation type="journal article" date="2015" name="Data Brief">
        <title>Shoot transcriptome of the giant reed, Arundo donax.</title>
        <authorList>
            <person name="Barrero R.A."/>
            <person name="Guerrero F.D."/>
            <person name="Moolhuijzen P."/>
            <person name="Goolsby J.A."/>
            <person name="Tidwell J."/>
            <person name="Bellgard S.E."/>
            <person name="Bellgard M.I."/>
        </authorList>
    </citation>
    <scope>NUCLEOTIDE SEQUENCE</scope>
    <source>
        <tissue evidence="1">Shoot tissue taken approximately 20 cm above the soil surface</tissue>
    </source>
</reference>
<dbReference type="AlphaFoldDB" id="A0A0A9H6P9"/>
<evidence type="ECO:0000313" key="1">
    <source>
        <dbReference type="EMBL" id="JAE31469.1"/>
    </source>
</evidence>
<accession>A0A0A9H6P9</accession>
<name>A0A0A9H6P9_ARUDO</name>
<dbReference type="EMBL" id="GBRH01166427">
    <property type="protein sequence ID" value="JAE31469.1"/>
    <property type="molecule type" value="Transcribed_RNA"/>
</dbReference>
<organism evidence="1">
    <name type="scientific">Arundo donax</name>
    <name type="common">Giant reed</name>
    <name type="synonym">Donax arundinaceus</name>
    <dbReference type="NCBI Taxonomy" id="35708"/>
    <lineage>
        <taxon>Eukaryota</taxon>
        <taxon>Viridiplantae</taxon>
        <taxon>Streptophyta</taxon>
        <taxon>Embryophyta</taxon>
        <taxon>Tracheophyta</taxon>
        <taxon>Spermatophyta</taxon>
        <taxon>Magnoliopsida</taxon>
        <taxon>Liliopsida</taxon>
        <taxon>Poales</taxon>
        <taxon>Poaceae</taxon>
        <taxon>PACMAD clade</taxon>
        <taxon>Arundinoideae</taxon>
        <taxon>Arundineae</taxon>
        <taxon>Arundo</taxon>
    </lineage>
</organism>
<protein>
    <submittedName>
        <fullName evidence="1">Uncharacterized protein</fullName>
    </submittedName>
</protein>